<feature type="transmembrane region" description="Helical" evidence="2">
    <location>
        <begin position="366"/>
        <end position="390"/>
    </location>
</feature>
<feature type="transmembrane region" description="Helical" evidence="2">
    <location>
        <begin position="279"/>
        <end position="299"/>
    </location>
</feature>
<protein>
    <submittedName>
        <fullName evidence="3">Uncharacterized protein</fullName>
    </submittedName>
</protein>
<feature type="transmembrane region" description="Helical" evidence="2">
    <location>
        <begin position="175"/>
        <end position="197"/>
    </location>
</feature>
<feature type="region of interest" description="Disordered" evidence="1">
    <location>
        <begin position="524"/>
        <end position="560"/>
    </location>
</feature>
<evidence type="ECO:0000256" key="1">
    <source>
        <dbReference type="SAM" id="MobiDB-lite"/>
    </source>
</evidence>
<evidence type="ECO:0000313" key="4">
    <source>
        <dbReference type="Proteomes" id="UP000612712"/>
    </source>
</evidence>
<accession>A0A8H9Y9N4</accession>
<evidence type="ECO:0000313" key="3">
    <source>
        <dbReference type="EMBL" id="MBB3116046.1"/>
    </source>
</evidence>
<keyword evidence="2" id="KW-0812">Transmembrane</keyword>
<dbReference type="EMBL" id="JACHWT010000005">
    <property type="protein sequence ID" value="MBB3116046.1"/>
    <property type="molecule type" value="Genomic_DNA"/>
</dbReference>
<feature type="transmembrane region" description="Helical" evidence="2">
    <location>
        <begin position="39"/>
        <end position="58"/>
    </location>
</feature>
<proteinExistence type="predicted"/>
<feature type="transmembrane region" description="Helical" evidence="2">
    <location>
        <begin position="107"/>
        <end position="125"/>
    </location>
</feature>
<gene>
    <name evidence="3" type="ORF">FHU32_001273</name>
</gene>
<feature type="transmembrane region" description="Helical" evidence="2">
    <location>
        <begin position="78"/>
        <end position="95"/>
    </location>
</feature>
<dbReference type="RefSeq" id="WP_010272404.1">
    <property type="nucleotide sequence ID" value="NZ_AENJ01000324.1"/>
</dbReference>
<reference evidence="3" key="1">
    <citation type="submission" date="2020-08" db="EMBL/GenBank/DDBJ databases">
        <title>Sequencing the genomes of 1000 actinobacteria strains.</title>
        <authorList>
            <person name="Klenk H.-P."/>
        </authorList>
    </citation>
    <scope>NUCLEOTIDE SEQUENCE</scope>
    <source>
        <strain evidence="3">DSM 20582</strain>
    </source>
</reference>
<feature type="transmembrane region" description="Helical" evidence="2">
    <location>
        <begin position="12"/>
        <end position="33"/>
    </location>
</feature>
<keyword evidence="2" id="KW-1133">Transmembrane helix</keyword>
<organism evidence="3 4">
    <name type="scientific">Corynebacterium bovis DSM 20582 = CIP 54.80</name>
    <dbReference type="NCBI Taxonomy" id="927655"/>
    <lineage>
        <taxon>Bacteria</taxon>
        <taxon>Bacillati</taxon>
        <taxon>Actinomycetota</taxon>
        <taxon>Actinomycetes</taxon>
        <taxon>Mycobacteriales</taxon>
        <taxon>Corynebacteriaceae</taxon>
        <taxon>Corynebacterium</taxon>
    </lineage>
</organism>
<dbReference type="Proteomes" id="UP000612712">
    <property type="component" value="Unassembled WGS sequence"/>
</dbReference>
<comment type="caution">
    <text evidence="3">The sequence shown here is derived from an EMBL/GenBank/DDBJ whole genome shotgun (WGS) entry which is preliminary data.</text>
</comment>
<feature type="transmembrane region" description="Helical" evidence="2">
    <location>
        <begin position="239"/>
        <end position="259"/>
    </location>
</feature>
<dbReference type="GeneID" id="60809237"/>
<sequence length="577" mass="60322">MILWLRHVRAPQAVASAFLATLIVALLVAALPMEEGTTLPIRSLWLAMTLSVPVLFLFTVEDDWDRLSVRPVRRRRAALVAVAALSAGVASAVFYPGNMWDSGAAAMLRNCLGLIGAGLLSLAFLPRWMIWVTPTVLGIASMAFSVPAEPGTAMTLWGALRMPGPVHTTGGALDLSWPLCLAVFVAGAAVYVAGVVVPGRLTVARVGGRRGPLPGTRPSSRRITLPGTRPSSRRRLSAGVRRAMVLPVVAAAVAVALWWTPVVSVGYWGGSIRLLLASYVPLTTLFAAPVACACGVVAGQYRWRSSVAVWETLSDRGRPAVLRSAVGTVCRAVSVTAVVAVAVLAVVCVAGERADGVRWAAVGSDLAGSTANVVASILLVTAGAAVGTIVGFHLRRIWVPPLALIVTFILVVPVFGMIRQQDIRPWGGDATAVCDGVAPTVCAQPRDRAYLPSVAAAVREVYARSGFRDELPDVVKVVDSASAGPRVDGAPAVGLAGLRGVRAPGGVSPSTIRDDLTDSLSGACRPRDISTATPDQISLPMASDALDPYPEPGSSVDPDVVRESLRKARECYRLGTG</sequence>
<feature type="transmembrane region" description="Helical" evidence="2">
    <location>
        <begin position="397"/>
        <end position="418"/>
    </location>
</feature>
<feature type="transmembrane region" description="Helical" evidence="2">
    <location>
        <begin position="320"/>
        <end position="346"/>
    </location>
</feature>
<keyword evidence="2" id="KW-0472">Membrane</keyword>
<feature type="transmembrane region" description="Helical" evidence="2">
    <location>
        <begin position="137"/>
        <end position="160"/>
    </location>
</feature>
<evidence type="ECO:0000256" key="2">
    <source>
        <dbReference type="SAM" id="Phobius"/>
    </source>
</evidence>
<dbReference type="AlphaFoldDB" id="A0A8H9Y9N4"/>
<name>A0A8H9Y9N4_9CORY</name>